<dbReference type="InterPro" id="IPR021409">
    <property type="entry name" value="DUF3047"/>
</dbReference>
<keyword evidence="2" id="KW-1185">Reference proteome</keyword>
<reference evidence="1" key="1">
    <citation type="journal article" date="2022" name="Environ. Microbiol.">
        <title>Geoalkalibacter halelectricus SAP #1 sp. nov. possessing extracellular electron transfer and mineral#reducing capabilities from a haloalkaline environment.</title>
        <authorList>
            <person name="Yadav S."/>
            <person name="Singh R."/>
            <person name="Sundharam S.S."/>
            <person name="Chaudhary S."/>
            <person name="Krishnamurthi S."/>
            <person name="Patil S.A."/>
        </authorList>
    </citation>
    <scope>NUCLEOTIDE SEQUENCE</scope>
    <source>
        <strain evidence="1">SAP-1</strain>
    </source>
</reference>
<dbReference type="Pfam" id="PF11249">
    <property type="entry name" value="DUF3047"/>
    <property type="match status" value="1"/>
</dbReference>
<accession>A0ABY5ZGZ1</accession>
<name>A0ABY5ZGZ1_9BACT</name>
<sequence>MALSWILWSCNHPAAALADQGIEFSPAQIIEWRPHVFKGTTHYELTDMNDTEAVHARCEEATASGLYLRESIDLRKTPIMEWNWRVDETFTDIDETSRAGDDYPARLYVVDERRVMRWRTRALNYVWASQMAEGSDWPNAYLAQNHMIAVRSGPPEESGQWFTQRRNVREDFMRYHGRVVDRIDAVAIMTDCDDTGQRAQAWYGTIRFLPESE</sequence>
<evidence type="ECO:0000313" key="1">
    <source>
        <dbReference type="EMBL" id="UWZ78422.1"/>
    </source>
</evidence>
<dbReference type="RefSeq" id="WP_260746774.1">
    <property type="nucleotide sequence ID" value="NZ_CP092109.1"/>
</dbReference>
<dbReference type="Proteomes" id="UP001060414">
    <property type="component" value="Chromosome"/>
</dbReference>
<gene>
    <name evidence="1" type="ORF">L9S41_12080</name>
</gene>
<organism evidence="1 2">
    <name type="scientific">Geoalkalibacter halelectricus</name>
    <dbReference type="NCBI Taxonomy" id="2847045"/>
    <lineage>
        <taxon>Bacteria</taxon>
        <taxon>Pseudomonadati</taxon>
        <taxon>Thermodesulfobacteriota</taxon>
        <taxon>Desulfuromonadia</taxon>
        <taxon>Desulfuromonadales</taxon>
        <taxon>Geoalkalibacteraceae</taxon>
        <taxon>Geoalkalibacter</taxon>
    </lineage>
</organism>
<protein>
    <submittedName>
        <fullName evidence="1">DUF3047 domain-containing protein</fullName>
    </submittedName>
</protein>
<dbReference type="EMBL" id="CP092109">
    <property type="protein sequence ID" value="UWZ78422.1"/>
    <property type="molecule type" value="Genomic_DNA"/>
</dbReference>
<proteinExistence type="predicted"/>
<evidence type="ECO:0000313" key="2">
    <source>
        <dbReference type="Proteomes" id="UP001060414"/>
    </source>
</evidence>